<dbReference type="EMBL" id="JBHMAU010000052">
    <property type="protein sequence ID" value="MFB9776357.1"/>
    <property type="molecule type" value="Genomic_DNA"/>
</dbReference>
<evidence type="ECO:0000256" key="1">
    <source>
        <dbReference type="SAM" id="Phobius"/>
    </source>
</evidence>
<keyword evidence="1" id="KW-1133">Transmembrane helix</keyword>
<protein>
    <submittedName>
        <fullName evidence="2">Uncharacterized protein</fullName>
    </submittedName>
</protein>
<keyword evidence="3" id="KW-1185">Reference proteome</keyword>
<sequence>MNALLTPALAAAKVSLAMSFIEKIATDGPPVWLIVAFVAVIVVVPTLFSLLRMRKHLMSAFGVEEKLGPDAQLGIGQITGVEPTGTLINDVRVYKIHMAVRGQNYEEFSGVLKRPVYEHEIAMMSEGTVLPVAYRPKKREELSMVPESKMAEANALLQQQRVAMGVADPRDESIFQQGTTVQGVVTTLKPTGEIRHGHNGVMIGVSFARQDAPGSFIEREKHGYLLPTTMSQMTVGKHVGVTYLPYDDSQFVITSSVN</sequence>
<keyword evidence="1" id="KW-0472">Membrane</keyword>
<evidence type="ECO:0000313" key="2">
    <source>
        <dbReference type="EMBL" id="MFB9776357.1"/>
    </source>
</evidence>
<name>A0ABV5X3P7_9MICO</name>
<proteinExistence type="predicted"/>
<dbReference type="RefSeq" id="WP_376840170.1">
    <property type="nucleotide sequence ID" value="NZ_JBHMAU010000052.1"/>
</dbReference>
<gene>
    <name evidence="2" type="ORF">ACFFN1_08060</name>
</gene>
<reference evidence="2 3" key="1">
    <citation type="submission" date="2024-09" db="EMBL/GenBank/DDBJ databases">
        <authorList>
            <person name="Sun Q."/>
            <person name="Mori K."/>
        </authorList>
    </citation>
    <scope>NUCLEOTIDE SEQUENCE [LARGE SCALE GENOMIC DNA]</scope>
    <source>
        <strain evidence="2 3">JCM 11683</strain>
    </source>
</reference>
<accession>A0ABV5X3P7</accession>
<evidence type="ECO:0000313" key="3">
    <source>
        <dbReference type="Proteomes" id="UP001589707"/>
    </source>
</evidence>
<dbReference type="Proteomes" id="UP001589707">
    <property type="component" value="Unassembled WGS sequence"/>
</dbReference>
<organism evidence="2 3">
    <name type="scientific">Brevibacterium otitidis</name>
    <dbReference type="NCBI Taxonomy" id="53364"/>
    <lineage>
        <taxon>Bacteria</taxon>
        <taxon>Bacillati</taxon>
        <taxon>Actinomycetota</taxon>
        <taxon>Actinomycetes</taxon>
        <taxon>Micrococcales</taxon>
        <taxon>Brevibacteriaceae</taxon>
        <taxon>Brevibacterium</taxon>
    </lineage>
</organism>
<feature type="transmembrane region" description="Helical" evidence="1">
    <location>
        <begin position="29"/>
        <end position="51"/>
    </location>
</feature>
<keyword evidence="1" id="KW-0812">Transmembrane</keyword>
<comment type="caution">
    <text evidence="2">The sequence shown here is derived from an EMBL/GenBank/DDBJ whole genome shotgun (WGS) entry which is preliminary data.</text>
</comment>